<dbReference type="InterPro" id="IPR002685">
    <property type="entry name" value="Glyco_trans_15"/>
</dbReference>
<sequence>MAIRLNPKVRRFLLDKCRQKRYGFLFLGCIFSILYCMGTWPFFTKDIVHDPNNLPYSLQDYSTDKDEPFFRGCTDTKLYLQNPAYSKMNASFVMLTRNEEIEDVLKTMRSIEGHFNKWFKYPYVFLNDDPFTNHFKDQIQAATNATVEFGTVDEIMWEFPAKVRNSLQFKASLEDQNDRGIMYGNMESYHKMCRFYSGIFYKHPLVSKYEWYWRIEPDVDFFCDISYDPFFEMAKHNKKYGFTVLITELYWTVPNLFRTTKSFIKKTAGLKENLGTLWKLFTFNYNILDTDDEEISRWVNFPWDAKPKLTEKLMVDFLLENHGQVNNEEDLEGIQYLVERARSKVPMLEDSLEGEDYNLCHFWSNFEIARVDLFDNEIYNAYFKFLEESGGFWTERWGDAPIHSIGLGMTLDLEDVHYFRDIGYRHSSLQHCPKNALQSQENLNTFDEGYNFGCGCRCVCPKKGEDIEDHSTPCMDIFFELLHGREYEKEFPGCYKPSIKDKDVIEEIRRENFRVIE</sequence>
<keyword evidence="5" id="KW-0735">Signal-anchor</keyword>
<gene>
    <name evidence="9" type="primary">KTR7_1</name>
    <name evidence="9" type="ORF">GRS66_002457</name>
</gene>
<evidence type="ECO:0000256" key="2">
    <source>
        <dbReference type="ARBA" id="ARBA00007677"/>
    </source>
</evidence>
<feature type="transmembrane region" description="Helical" evidence="8">
    <location>
        <begin position="21"/>
        <end position="43"/>
    </location>
</feature>
<evidence type="ECO:0000256" key="1">
    <source>
        <dbReference type="ARBA" id="ARBA00004606"/>
    </source>
</evidence>
<organism evidence="9 10">
    <name type="scientific">Saccharomyces pastorianus</name>
    <name type="common">Lager yeast</name>
    <name type="synonym">Saccharomyces cerevisiae x Saccharomyces eubayanus</name>
    <dbReference type="NCBI Taxonomy" id="27292"/>
    <lineage>
        <taxon>Eukaryota</taxon>
        <taxon>Fungi</taxon>
        <taxon>Dikarya</taxon>
        <taxon>Ascomycota</taxon>
        <taxon>Saccharomycotina</taxon>
        <taxon>Saccharomycetes</taxon>
        <taxon>Saccharomycetales</taxon>
        <taxon>Saccharomycetaceae</taxon>
        <taxon>Saccharomyces</taxon>
    </lineage>
</organism>
<reference evidence="9 10" key="1">
    <citation type="journal article" date="2019" name="BMC Genomics">
        <title>Chromosome level assembly and comparative genome analysis confirm lager-brewing yeasts originated from a single hybridization.</title>
        <authorList>
            <person name="Salazar A.N."/>
            <person name="Gorter de Vries A.R."/>
            <person name="van den Broek M."/>
            <person name="Brouwers N."/>
            <person name="de la Torre Cortes P."/>
            <person name="Kuijpers N.G.A."/>
            <person name="Daran J.G."/>
            <person name="Abeel T."/>
        </authorList>
    </citation>
    <scope>NUCLEOTIDE SEQUENCE [LARGE SCALE GENOMIC DNA]</scope>
    <source>
        <strain evidence="9 10">CBS 1483</strain>
    </source>
</reference>
<evidence type="ECO:0000256" key="3">
    <source>
        <dbReference type="ARBA" id="ARBA00022676"/>
    </source>
</evidence>
<feature type="active site" description="Nucleophile" evidence="7">
    <location>
        <position position="367"/>
    </location>
</feature>
<dbReference type="GO" id="GO:0016020">
    <property type="term" value="C:membrane"/>
    <property type="evidence" value="ECO:0007669"/>
    <property type="project" value="UniProtKB-SubCell"/>
</dbReference>
<dbReference type="GO" id="GO:0005794">
    <property type="term" value="C:Golgi apparatus"/>
    <property type="evidence" value="ECO:0007669"/>
    <property type="project" value="TreeGrafter"/>
</dbReference>
<keyword evidence="8" id="KW-0812">Transmembrane</keyword>
<evidence type="ECO:0000313" key="9">
    <source>
        <dbReference type="EMBL" id="QID80149.1"/>
    </source>
</evidence>
<proteinExistence type="inferred from homology"/>
<evidence type="ECO:0000256" key="8">
    <source>
        <dbReference type="SAM" id="Phobius"/>
    </source>
</evidence>
<dbReference type="SUPFAM" id="SSF53448">
    <property type="entry name" value="Nucleotide-diphospho-sugar transferases"/>
    <property type="match status" value="1"/>
</dbReference>
<comment type="similarity">
    <text evidence="2">Belongs to the glycosyltransferase 15 family.</text>
</comment>
<dbReference type="Pfam" id="PF01793">
    <property type="entry name" value="Glyco_transf_15"/>
    <property type="match status" value="2"/>
</dbReference>
<dbReference type="GO" id="GO:0000026">
    <property type="term" value="F:alpha-1,2-mannosyltransferase activity"/>
    <property type="evidence" value="ECO:0007669"/>
    <property type="project" value="TreeGrafter"/>
</dbReference>
<keyword evidence="10" id="KW-1185">Reference proteome</keyword>
<evidence type="ECO:0000256" key="4">
    <source>
        <dbReference type="ARBA" id="ARBA00022679"/>
    </source>
</evidence>
<dbReference type="PANTHER" id="PTHR31121">
    <property type="entry name" value="ALPHA-1,2 MANNOSYLTRANSFERASE KTR1"/>
    <property type="match status" value="1"/>
</dbReference>
<dbReference type="PIRSF" id="PIRSF018153">
    <property type="entry name" value="Glyco_trans_15"/>
    <property type="match status" value="1"/>
</dbReference>
<comment type="subcellular location">
    <subcellularLocation>
        <location evidence="1">Membrane</location>
        <topology evidence="1">Single-pass type II membrane protein</topology>
    </subcellularLocation>
</comment>
<dbReference type="Gene3D" id="3.90.550.10">
    <property type="entry name" value="Spore Coat Polysaccharide Biosynthesis Protein SpsA, Chain A"/>
    <property type="match status" value="1"/>
</dbReference>
<dbReference type="OrthoDB" id="439943at2759"/>
<dbReference type="GO" id="GO:0000032">
    <property type="term" value="P:cell wall mannoprotein biosynthetic process"/>
    <property type="evidence" value="ECO:0007669"/>
    <property type="project" value="TreeGrafter"/>
</dbReference>
<accession>A0A6C1DTE3</accession>
<evidence type="ECO:0000256" key="5">
    <source>
        <dbReference type="ARBA" id="ARBA00022968"/>
    </source>
</evidence>
<dbReference type="Proteomes" id="UP000501346">
    <property type="component" value="Chromosome ScIX"/>
</dbReference>
<protein>
    <submittedName>
        <fullName evidence="9">Kre2-protein</fullName>
    </submittedName>
</protein>
<dbReference type="InterPro" id="IPR029044">
    <property type="entry name" value="Nucleotide-diphossugar_trans"/>
</dbReference>
<dbReference type="PANTHER" id="PTHR31121:SF2">
    <property type="entry name" value="MANNOSYLTRANSFERASE KTR5-RELATED"/>
    <property type="match status" value="1"/>
</dbReference>
<evidence type="ECO:0000256" key="6">
    <source>
        <dbReference type="ARBA" id="ARBA00023136"/>
    </source>
</evidence>
<dbReference type="AlphaFoldDB" id="A0A6C1DTE3"/>
<keyword evidence="4" id="KW-0808">Transferase</keyword>
<keyword evidence="8" id="KW-1133">Transmembrane helix</keyword>
<dbReference type="EMBL" id="CP048990">
    <property type="protein sequence ID" value="QID80149.1"/>
    <property type="molecule type" value="Genomic_DNA"/>
</dbReference>
<keyword evidence="3" id="KW-0328">Glycosyltransferase</keyword>
<name>A0A6C1DTE3_SACPS</name>
<evidence type="ECO:0000256" key="7">
    <source>
        <dbReference type="PIRSR" id="PIRSR018153-1"/>
    </source>
</evidence>
<evidence type="ECO:0000313" key="10">
    <source>
        <dbReference type="Proteomes" id="UP000501346"/>
    </source>
</evidence>
<keyword evidence="6 8" id="KW-0472">Membrane</keyword>
<dbReference type="GO" id="GO:0006487">
    <property type="term" value="P:protein N-linked glycosylation"/>
    <property type="evidence" value="ECO:0007669"/>
    <property type="project" value="TreeGrafter"/>
</dbReference>